<dbReference type="InterPro" id="IPR051311">
    <property type="entry name" value="DedA_domain"/>
</dbReference>
<protein>
    <recommendedName>
        <fullName evidence="2">VTT domain-containing protein</fullName>
    </recommendedName>
</protein>
<feature type="transmembrane region" description="Helical" evidence="1">
    <location>
        <begin position="176"/>
        <end position="194"/>
    </location>
</feature>
<keyword evidence="4" id="KW-1185">Reference proteome</keyword>
<name>A0ABN8E880_9VIBR</name>
<evidence type="ECO:0000256" key="1">
    <source>
        <dbReference type="SAM" id="Phobius"/>
    </source>
</evidence>
<dbReference type="PANTHER" id="PTHR42709:SF2">
    <property type="entry name" value="INNER MEMBRANE PROTEIN YOHD"/>
    <property type="match status" value="1"/>
</dbReference>
<reference evidence="3" key="1">
    <citation type="submission" date="2021-11" db="EMBL/GenBank/DDBJ databases">
        <authorList>
            <person name="Rodrigo-Torres L."/>
            <person name="Arahal R. D."/>
            <person name="Lucena T."/>
        </authorList>
    </citation>
    <scope>NUCLEOTIDE SEQUENCE</scope>
    <source>
        <strain evidence="3">CECT 7928</strain>
    </source>
</reference>
<evidence type="ECO:0000313" key="3">
    <source>
        <dbReference type="EMBL" id="CAH0541664.1"/>
    </source>
</evidence>
<feature type="transmembrane region" description="Helical" evidence="1">
    <location>
        <begin position="56"/>
        <end position="81"/>
    </location>
</feature>
<dbReference type="Proteomes" id="UP000838748">
    <property type="component" value="Unassembled WGS sequence"/>
</dbReference>
<feature type="transmembrane region" description="Helical" evidence="1">
    <location>
        <begin position="18"/>
        <end position="36"/>
    </location>
</feature>
<sequence>MIDVNHLIDSMKPLLEHYGYLALVVSIFFEGTGIPLPGQSILITASILASQGVMNFPLVIVVGWLSCFLGNTCGYIVGYYFESWLAKKGYISESKLQKMHQKIQKYGPTVLVISRFVEGLKQFMPLACGMAKMSKRAFFIGNAIASTLWVIVFSVLVNYIFVHLDNVLHFYHHHKIMLWTLSGVAIAAIAYFILRKKRG</sequence>
<keyword evidence="1" id="KW-1133">Transmembrane helix</keyword>
<proteinExistence type="predicted"/>
<dbReference type="EMBL" id="CAKLDM010000002">
    <property type="protein sequence ID" value="CAH0541664.1"/>
    <property type="molecule type" value="Genomic_DNA"/>
</dbReference>
<dbReference type="PANTHER" id="PTHR42709">
    <property type="entry name" value="ALKALINE PHOSPHATASE LIKE PROTEIN"/>
    <property type="match status" value="1"/>
</dbReference>
<accession>A0ABN8E880</accession>
<organism evidence="3 4">
    <name type="scientific">Vibrio marisflavi CECT 7928</name>
    <dbReference type="NCBI Taxonomy" id="634439"/>
    <lineage>
        <taxon>Bacteria</taxon>
        <taxon>Pseudomonadati</taxon>
        <taxon>Pseudomonadota</taxon>
        <taxon>Gammaproteobacteria</taxon>
        <taxon>Vibrionales</taxon>
        <taxon>Vibrionaceae</taxon>
        <taxon>Vibrio</taxon>
    </lineage>
</organism>
<keyword evidence="1" id="KW-0472">Membrane</keyword>
<feature type="domain" description="VTT" evidence="2">
    <location>
        <begin position="36"/>
        <end position="157"/>
    </location>
</feature>
<comment type="caution">
    <text evidence="3">The sequence shown here is derived from an EMBL/GenBank/DDBJ whole genome shotgun (WGS) entry which is preliminary data.</text>
</comment>
<dbReference type="InterPro" id="IPR032816">
    <property type="entry name" value="VTT_dom"/>
</dbReference>
<gene>
    <name evidence="3" type="ORF">VMF7928_03730</name>
</gene>
<evidence type="ECO:0000259" key="2">
    <source>
        <dbReference type="Pfam" id="PF09335"/>
    </source>
</evidence>
<feature type="transmembrane region" description="Helical" evidence="1">
    <location>
        <begin position="139"/>
        <end position="164"/>
    </location>
</feature>
<keyword evidence="1" id="KW-0812">Transmembrane</keyword>
<dbReference type="Pfam" id="PF09335">
    <property type="entry name" value="VTT_dom"/>
    <property type="match status" value="1"/>
</dbReference>
<evidence type="ECO:0000313" key="4">
    <source>
        <dbReference type="Proteomes" id="UP000838748"/>
    </source>
</evidence>